<dbReference type="PANTHER" id="PTHR45846">
    <property type="entry name" value="TRNA-DIHYDROURIDINE(47) SYNTHASE [NAD(P)(+)]-LIKE"/>
    <property type="match status" value="1"/>
</dbReference>
<dbReference type="GO" id="GO:0017150">
    <property type="term" value="F:tRNA dihydrouridine synthase activity"/>
    <property type="evidence" value="ECO:0007669"/>
    <property type="project" value="TreeGrafter"/>
</dbReference>
<dbReference type="PANTHER" id="PTHR45846:SF1">
    <property type="entry name" value="TRNA-DIHYDROURIDINE(47) SYNTHASE [NAD(P)(+)]-LIKE"/>
    <property type="match status" value="1"/>
</dbReference>
<evidence type="ECO:0000313" key="1">
    <source>
        <dbReference type="Proteomes" id="UP000887578"/>
    </source>
</evidence>
<proteinExistence type="predicted"/>
<sequence length="76" mass="8590">MKIFRLSFTHRYVPIGLLEVLPPKINARPPGYKGRNELETLLGSSKSSDWVKITEMFLGKPGEGFLFAPKHKANAY</sequence>
<keyword evidence="1" id="KW-1185">Reference proteome</keyword>
<protein>
    <submittedName>
        <fullName evidence="2">Uncharacterized protein</fullName>
    </submittedName>
</protein>
<accession>A0A914PJ91</accession>
<reference evidence="2" key="1">
    <citation type="submission" date="2022-11" db="UniProtKB">
        <authorList>
            <consortium name="WormBaseParasite"/>
        </authorList>
    </citation>
    <scope>IDENTIFICATION</scope>
</reference>
<dbReference type="Proteomes" id="UP000887578">
    <property type="component" value="Unplaced"/>
</dbReference>
<evidence type="ECO:0000313" key="2">
    <source>
        <dbReference type="WBParaSite" id="PDA_v2.g17965.t1"/>
    </source>
</evidence>
<dbReference type="AlphaFoldDB" id="A0A914PJ91"/>
<dbReference type="WBParaSite" id="PDA_v2.g17965.t1">
    <property type="protein sequence ID" value="PDA_v2.g17965.t1"/>
    <property type="gene ID" value="PDA_v2.g17965"/>
</dbReference>
<dbReference type="GO" id="GO:0003723">
    <property type="term" value="F:RNA binding"/>
    <property type="evidence" value="ECO:0007669"/>
    <property type="project" value="TreeGrafter"/>
</dbReference>
<organism evidence="1 2">
    <name type="scientific">Panagrolaimus davidi</name>
    <dbReference type="NCBI Taxonomy" id="227884"/>
    <lineage>
        <taxon>Eukaryota</taxon>
        <taxon>Metazoa</taxon>
        <taxon>Ecdysozoa</taxon>
        <taxon>Nematoda</taxon>
        <taxon>Chromadorea</taxon>
        <taxon>Rhabditida</taxon>
        <taxon>Tylenchina</taxon>
        <taxon>Panagrolaimomorpha</taxon>
        <taxon>Panagrolaimoidea</taxon>
        <taxon>Panagrolaimidae</taxon>
        <taxon>Panagrolaimus</taxon>
    </lineage>
</organism>
<name>A0A914PJ91_9BILA</name>